<evidence type="ECO:0000256" key="3">
    <source>
        <dbReference type="ARBA" id="ARBA00023015"/>
    </source>
</evidence>
<dbReference type="Gene3D" id="4.10.280.10">
    <property type="entry name" value="Helix-loop-helix DNA-binding domain"/>
    <property type="match status" value="1"/>
</dbReference>
<dbReference type="EMBL" id="AHAT01009773">
    <property type="status" value="NOT_ANNOTATED_CDS"/>
    <property type="molecule type" value="Genomic_DNA"/>
</dbReference>
<dbReference type="InterPro" id="IPR036638">
    <property type="entry name" value="HLH_DNA-bd_sf"/>
</dbReference>
<protein>
    <submittedName>
        <fullName evidence="9">Hairy and enhancer of split-related 15, tandem duplicate 2</fullName>
    </submittedName>
</protein>
<dbReference type="GO" id="GO:0050767">
    <property type="term" value="P:regulation of neurogenesis"/>
    <property type="evidence" value="ECO:0000318"/>
    <property type="project" value="GO_Central"/>
</dbReference>
<dbReference type="GO" id="GO:0006357">
    <property type="term" value="P:regulation of transcription by RNA polymerase II"/>
    <property type="evidence" value="ECO:0000318"/>
    <property type="project" value="GO_Central"/>
</dbReference>
<dbReference type="FunCoup" id="W5MBA4">
    <property type="interactions" value="28"/>
</dbReference>
<reference evidence="9" key="3">
    <citation type="submission" date="2025-09" db="UniProtKB">
        <authorList>
            <consortium name="Ensembl"/>
        </authorList>
    </citation>
    <scope>IDENTIFICATION</scope>
</reference>
<evidence type="ECO:0000256" key="4">
    <source>
        <dbReference type="ARBA" id="ARBA00023163"/>
    </source>
</evidence>
<dbReference type="InterPro" id="IPR011598">
    <property type="entry name" value="bHLH_dom"/>
</dbReference>
<dbReference type="InterPro" id="IPR003650">
    <property type="entry name" value="Orange_dom"/>
</dbReference>
<keyword evidence="10" id="KW-1185">Reference proteome</keyword>
<dbReference type="OMA" id="WINSSIE"/>
<proteinExistence type="predicted"/>
<sequence>MAPTVTAAMGYSKEHMTLAIKLRKPIVEKMRRDRINSSIEQLRQLLDQQPDSKLEKADILEMTVRFLKEQSEPCASAGYQQGFSGCLQETLRYLSLHAPQQAAERKALECFYGLQKRAARTRRPDGQLPTPTRTPISAKQVAPSPRTTLWRPW</sequence>
<evidence type="ECO:0000256" key="2">
    <source>
        <dbReference type="ARBA" id="ARBA00022491"/>
    </source>
</evidence>
<dbReference type="EMBL" id="AHAT01009774">
    <property type="status" value="NOT_ANNOTATED_CDS"/>
    <property type="molecule type" value="Genomic_DNA"/>
</dbReference>
<dbReference type="PROSITE" id="PS51054">
    <property type="entry name" value="ORANGE"/>
    <property type="match status" value="1"/>
</dbReference>
<dbReference type="CDD" id="cd11461">
    <property type="entry name" value="bHLH-O_HES5"/>
    <property type="match status" value="1"/>
</dbReference>
<organism evidence="9 10">
    <name type="scientific">Lepisosteus oculatus</name>
    <name type="common">Spotted gar</name>
    <dbReference type="NCBI Taxonomy" id="7918"/>
    <lineage>
        <taxon>Eukaryota</taxon>
        <taxon>Metazoa</taxon>
        <taxon>Chordata</taxon>
        <taxon>Craniata</taxon>
        <taxon>Vertebrata</taxon>
        <taxon>Euteleostomi</taxon>
        <taxon>Actinopterygii</taxon>
        <taxon>Neopterygii</taxon>
        <taxon>Holostei</taxon>
        <taxon>Semionotiformes</taxon>
        <taxon>Lepisosteidae</taxon>
        <taxon>Lepisosteus</taxon>
    </lineage>
</organism>
<dbReference type="STRING" id="7918.ENSLOCP00000005663"/>
<evidence type="ECO:0000259" key="8">
    <source>
        <dbReference type="PROSITE" id="PS51054"/>
    </source>
</evidence>
<dbReference type="Bgee" id="ENSLOCG00000004724">
    <property type="expression patterns" value="Expressed in larva and 7 other cell types or tissues"/>
</dbReference>
<keyword evidence="3" id="KW-0805">Transcription regulation</keyword>
<keyword evidence="2" id="KW-0678">Repressor</keyword>
<dbReference type="InterPro" id="IPR050370">
    <property type="entry name" value="HES_HEY"/>
</dbReference>
<dbReference type="eggNOG" id="KOG4304">
    <property type="taxonomic scope" value="Eukaryota"/>
</dbReference>
<reference evidence="10" key="1">
    <citation type="submission" date="2011-12" db="EMBL/GenBank/DDBJ databases">
        <title>The Draft Genome of Lepisosteus oculatus.</title>
        <authorList>
            <consortium name="The Broad Institute Genome Assembly &amp; Analysis Group"/>
            <consortium name="Computational R&amp;D Group"/>
            <consortium name="and Sequencing Platform"/>
            <person name="Di Palma F."/>
            <person name="Alfoldi J."/>
            <person name="Johnson J."/>
            <person name="Berlin A."/>
            <person name="Gnerre S."/>
            <person name="Jaffe D."/>
            <person name="MacCallum I."/>
            <person name="Young S."/>
            <person name="Walker B.J."/>
            <person name="Lander E.S."/>
            <person name="Lindblad-Toh K."/>
        </authorList>
    </citation>
    <scope>NUCLEOTIDE SEQUENCE [LARGE SCALE GENOMIC DNA]</scope>
</reference>
<dbReference type="EMBL" id="AHAT01009776">
    <property type="status" value="NOT_ANNOTATED_CDS"/>
    <property type="molecule type" value="Genomic_DNA"/>
</dbReference>
<feature type="domain" description="BHLH" evidence="7">
    <location>
        <begin position="19"/>
        <end position="70"/>
    </location>
</feature>
<dbReference type="PROSITE" id="PS50888">
    <property type="entry name" value="BHLH"/>
    <property type="match status" value="1"/>
</dbReference>
<reference evidence="9" key="2">
    <citation type="submission" date="2025-08" db="UniProtKB">
        <authorList>
            <consortium name="Ensembl"/>
        </authorList>
    </citation>
    <scope>IDENTIFICATION</scope>
</reference>
<dbReference type="Pfam" id="PF00010">
    <property type="entry name" value="HLH"/>
    <property type="match status" value="1"/>
</dbReference>
<comment type="subcellular location">
    <subcellularLocation>
        <location evidence="1">Nucleus</location>
    </subcellularLocation>
</comment>
<evidence type="ECO:0000259" key="7">
    <source>
        <dbReference type="PROSITE" id="PS50888"/>
    </source>
</evidence>
<dbReference type="SMART" id="SM00353">
    <property type="entry name" value="HLH"/>
    <property type="match status" value="1"/>
</dbReference>
<name>W5MBA4_LEPOC</name>
<evidence type="ECO:0000313" key="10">
    <source>
        <dbReference type="Proteomes" id="UP000018468"/>
    </source>
</evidence>
<feature type="region of interest" description="Disordered" evidence="6">
    <location>
        <begin position="120"/>
        <end position="153"/>
    </location>
</feature>
<keyword evidence="4" id="KW-0804">Transcription</keyword>
<dbReference type="GO" id="GO:0000978">
    <property type="term" value="F:RNA polymerase II cis-regulatory region sequence-specific DNA binding"/>
    <property type="evidence" value="ECO:0000318"/>
    <property type="project" value="GO_Central"/>
</dbReference>
<evidence type="ECO:0000256" key="6">
    <source>
        <dbReference type="SAM" id="MobiDB-lite"/>
    </source>
</evidence>
<dbReference type="GO" id="GO:0000981">
    <property type="term" value="F:DNA-binding transcription factor activity, RNA polymerase II-specific"/>
    <property type="evidence" value="ECO:0000318"/>
    <property type="project" value="GO_Central"/>
</dbReference>
<dbReference type="EMBL" id="AHAT01009775">
    <property type="status" value="NOT_ANNOTATED_CDS"/>
    <property type="molecule type" value="Genomic_DNA"/>
</dbReference>
<dbReference type="Ensembl" id="ENSLOCT00000005671.1">
    <property type="protein sequence ID" value="ENSLOCP00000005663.1"/>
    <property type="gene ID" value="ENSLOCG00000004724.1"/>
</dbReference>
<dbReference type="GO" id="GO:0005634">
    <property type="term" value="C:nucleus"/>
    <property type="evidence" value="ECO:0000318"/>
    <property type="project" value="GO_Central"/>
</dbReference>
<dbReference type="AlphaFoldDB" id="W5MBA4"/>
<keyword evidence="5" id="KW-0539">Nucleus</keyword>
<dbReference type="PANTHER" id="PTHR10985">
    <property type="entry name" value="BASIC HELIX-LOOP-HELIX TRANSCRIPTION FACTOR, HES-RELATED"/>
    <property type="match status" value="1"/>
</dbReference>
<dbReference type="GO" id="GO:0046983">
    <property type="term" value="F:protein dimerization activity"/>
    <property type="evidence" value="ECO:0007669"/>
    <property type="project" value="InterPro"/>
</dbReference>
<evidence type="ECO:0000256" key="1">
    <source>
        <dbReference type="ARBA" id="ARBA00004123"/>
    </source>
</evidence>
<evidence type="ECO:0000256" key="5">
    <source>
        <dbReference type="ARBA" id="ARBA00023242"/>
    </source>
</evidence>
<dbReference type="GO" id="GO:0009952">
    <property type="term" value="P:anterior/posterior pattern specification"/>
    <property type="evidence" value="ECO:0000318"/>
    <property type="project" value="GO_Central"/>
</dbReference>
<dbReference type="HOGENOM" id="CLU_068550_3_0_1"/>
<evidence type="ECO:0000313" key="9">
    <source>
        <dbReference type="Ensembl" id="ENSLOCP00000005663.1"/>
    </source>
</evidence>
<dbReference type="GeneTree" id="ENSGT00940000163190"/>
<dbReference type="Proteomes" id="UP000018468">
    <property type="component" value="Linkage group LG25"/>
</dbReference>
<dbReference type="SUPFAM" id="SSF47459">
    <property type="entry name" value="HLH, helix-loop-helix DNA-binding domain"/>
    <property type="match status" value="1"/>
</dbReference>
<accession>W5MBA4</accession>
<feature type="domain" description="Orange" evidence="8">
    <location>
        <begin position="79"/>
        <end position="108"/>
    </location>
</feature>
<dbReference type="InParanoid" id="W5MBA4"/>